<name>A0A1H4ETN8_9GAMM</name>
<dbReference type="AlphaFoldDB" id="A0A1H4ETN8"/>
<keyword evidence="3" id="KW-0238">DNA-binding</keyword>
<keyword evidence="4" id="KW-0804">Transcription</keyword>
<dbReference type="InterPro" id="IPR028082">
    <property type="entry name" value="Peripla_BP_I"/>
</dbReference>
<dbReference type="Gene3D" id="3.40.50.2300">
    <property type="match status" value="2"/>
</dbReference>
<dbReference type="SUPFAM" id="SSF53822">
    <property type="entry name" value="Periplasmic binding protein-like I"/>
    <property type="match status" value="1"/>
</dbReference>
<evidence type="ECO:0000256" key="4">
    <source>
        <dbReference type="ARBA" id="ARBA00023163"/>
    </source>
</evidence>
<dbReference type="InterPro" id="IPR046335">
    <property type="entry name" value="LacI/GalR-like_sensor"/>
</dbReference>
<dbReference type="Gene3D" id="1.10.260.40">
    <property type="entry name" value="lambda repressor-like DNA-binding domains"/>
    <property type="match status" value="1"/>
</dbReference>
<evidence type="ECO:0000313" key="6">
    <source>
        <dbReference type="EMBL" id="SEA87998.1"/>
    </source>
</evidence>
<proteinExistence type="predicted"/>
<dbReference type="GO" id="GO:0000976">
    <property type="term" value="F:transcription cis-regulatory region binding"/>
    <property type="evidence" value="ECO:0007669"/>
    <property type="project" value="TreeGrafter"/>
</dbReference>
<dbReference type="InterPro" id="IPR010982">
    <property type="entry name" value="Lambda_DNA-bd_dom_sf"/>
</dbReference>
<dbReference type="STRING" id="71657.SAMN02982996_02789"/>
<dbReference type="InterPro" id="IPR000843">
    <property type="entry name" value="HTH_LacI"/>
</dbReference>
<dbReference type="CDD" id="cd01392">
    <property type="entry name" value="HTH_LacI"/>
    <property type="match status" value="1"/>
</dbReference>
<feature type="domain" description="HTH lacI-type" evidence="5">
    <location>
        <begin position="9"/>
        <end position="63"/>
    </location>
</feature>
<dbReference type="SUPFAM" id="SSF47413">
    <property type="entry name" value="lambda repressor-like DNA-binding domains"/>
    <property type="match status" value="1"/>
</dbReference>
<dbReference type="eggNOG" id="COG1609">
    <property type="taxonomic scope" value="Bacteria"/>
</dbReference>
<dbReference type="GO" id="GO:0003700">
    <property type="term" value="F:DNA-binding transcription factor activity"/>
    <property type="evidence" value="ECO:0007669"/>
    <property type="project" value="TreeGrafter"/>
</dbReference>
<dbReference type="Pfam" id="PF00356">
    <property type="entry name" value="LacI"/>
    <property type="match status" value="1"/>
</dbReference>
<dbReference type="SMART" id="SM00354">
    <property type="entry name" value="HTH_LACI"/>
    <property type="match status" value="1"/>
</dbReference>
<dbReference type="PANTHER" id="PTHR30146:SF151">
    <property type="entry name" value="HTH-TYPE TRANSCRIPTIONAL REPRESSOR CYTR"/>
    <property type="match status" value="1"/>
</dbReference>
<evidence type="ECO:0000256" key="3">
    <source>
        <dbReference type="ARBA" id="ARBA00023125"/>
    </source>
</evidence>
<dbReference type="NCBIfam" id="NF008269">
    <property type="entry name" value="PRK11041.1"/>
    <property type="match status" value="1"/>
</dbReference>
<gene>
    <name evidence="6" type="ORF">SAMN02982996_02789</name>
</gene>
<evidence type="ECO:0000256" key="2">
    <source>
        <dbReference type="ARBA" id="ARBA00023015"/>
    </source>
</evidence>
<dbReference type="PANTHER" id="PTHR30146">
    <property type="entry name" value="LACI-RELATED TRANSCRIPTIONAL REPRESSOR"/>
    <property type="match status" value="1"/>
</dbReference>
<sequence>MDNKGTAAATMKDVADKAGVSTATVSRALMDPEKVSVLTRQKVEEAAKAVGYSQYASTRYARRHETRTLLTIVPDISDPFFSEVIHGIEETAASRGYLVLIGDCAYQRRQDRGLSDPNVTAQVDGILLLGSDLPFDACKAARRNLPPMVMANEFVPTLEMPTVHIDNLTAAFDAVHYLHELGHQRIACIAGPDTQPLSEYRLQGYVQALRRGGLTVDNHYIVRGDFSYDTGIRGLGMLMSHPTPPTAIFCHSDTIAMGALAQAHNMGLNVPRDLSLMGFDDIIQASYCFPPLSTVAQPRYEIGREATLLLLEQLQGHSVTRSSRLLSSKLVIRDSTAPPNFAFRRL</sequence>
<evidence type="ECO:0000259" key="5">
    <source>
        <dbReference type="PROSITE" id="PS50932"/>
    </source>
</evidence>
<dbReference type="PROSITE" id="PS00356">
    <property type="entry name" value="HTH_LACI_1"/>
    <property type="match status" value="1"/>
</dbReference>
<evidence type="ECO:0000313" key="7">
    <source>
        <dbReference type="Proteomes" id="UP000187280"/>
    </source>
</evidence>
<keyword evidence="2" id="KW-0805">Transcription regulation</keyword>
<reference evidence="6 7" key="1">
    <citation type="submission" date="2016-10" db="EMBL/GenBank/DDBJ databases">
        <authorList>
            <person name="de Groot N.N."/>
        </authorList>
    </citation>
    <scope>NUCLEOTIDE SEQUENCE [LARGE SCALE GENOMIC DNA]</scope>
    <source>
        <strain evidence="6 7">ATCC 29281</strain>
    </source>
</reference>
<keyword evidence="7" id="KW-1185">Reference proteome</keyword>
<accession>A0A1H4ETN8</accession>
<dbReference type="EMBL" id="FNQS01000010">
    <property type="protein sequence ID" value="SEA87998.1"/>
    <property type="molecule type" value="Genomic_DNA"/>
</dbReference>
<organism evidence="6 7">
    <name type="scientific">Lonsdalea quercina</name>
    <dbReference type="NCBI Taxonomy" id="71657"/>
    <lineage>
        <taxon>Bacteria</taxon>
        <taxon>Pseudomonadati</taxon>
        <taxon>Pseudomonadota</taxon>
        <taxon>Gammaproteobacteria</taxon>
        <taxon>Enterobacterales</taxon>
        <taxon>Pectobacteriaceae</taxon>
        <taxon>Lonsdalea</taxon>
    </lineage>
</organism>
<evidence type="ECO:0000256" key="1">
    <source>
        <dbReference type="ARBA" id="ARBA00022491"/>
    </source>
</evidence>
<protein>
    <submittedName>
        <fullName evidence="6">Transcriptional regulator, LacI family</fullName>
    </submittedName>
</protein>
<keyword evidence="1" id="KW-0678">Repressor</keyword>
<dbReference type="Pfam" id="PF13377">
    <property type="entry name" value="Peripla_BP_3"/>
    <property type="match status" value="1"/>
</dbReference>
<dbReference type="PROSITE" id="PS50932">
    <property type="entry name" value="HTH_LACI_2"/>
    <property type="match status" value="1"/>
</dbReference>
<dbReference type="Proteomes" id="UP000187280">
    <property type="component" value="Unassembled WGS sequence"/>
</dbReference>
<dbReference type="CDD" id="cd06284">
    <property type="entry name" value="PBP1_LacI-like"/>
    <property type="match status" value="1"/>
</dbReference>